<feature type="repeat" description="ANK" evidence="3">
    <location>
        <begin position="106"/>
        <end position="138"/>
    </location>
</feature>
<feature type="repeat" description="ANK" evidence="3">
    <location>
        <begin position="40"/>
        <end position="72"/>
    </location>
</feature>
<dbReference type="InterPro" id="IPR036770">
    <property type="entry name" value="Ankyrin_rpt-contain_sf"/>
</dbReference>
<dbReference type="PROSITE" id="PS50297">
    <property type="entry name" value="ANK_REP_REGION"/>
    <property type="match status" value="3"/>
</dbReference>
<feature type="coiled-coil region" evidence="4">
    <location>
        <begin position="210"/>
        <end position="244"/>
    </location>
</feature>
<reference evidence="6" key="2">
    <citation type="submission" date="2025-08" db="UniProtKB">
        <authorList>
            <consortium name="RefSeq"/>
        </authorList>
    </citation>
    <scope>IDENTIFICATION</scope>
</reference>
<keyword evidence="1" id="KW-0677">Repeat</keyword>
<dbReference type="Gene3D" id="1.25.40.20">
    <property type="entry name" value="Ankyrin repeat-containing domain"/>
    <property type="match status" value="1"/>
</dbReference>
<feature type="repeat" description="ANK" evidence="3">
    <location>
        <begin position="73"/>
        <end position="105"/>
    </location>
</feature>
<proteinExistence type="predicted"/>
<dbReference type="Pfam" id="PF12796">
    <property type="entry name" value="Ank_2"/>
    <property type="match status" value="1"/>
</dbReference>
<accession>A0ABM4BDZ1</accession>
<keyword evidence="4" id="KW-0175">Coiled coil</keyword>
<evidence type="ECO:0000256" key="3">
    <source>
        <dbReference type="PROSITE-ProRule" id="PRU00023"/>
    </source>
</evidence>
<dbReference type="InterPro" id="IPR002110">
    <property type="entry name" value="Ankyrin_rpt"/>
</dbReference>
<evidence type="ECO:0000256" key="4">
    <source>
        <dbReference type="SAM" id="Coils"/>
    </source>
</evidence>
<evidence type="ECO:0000256" key="1">
    <source>
        <dbReference type="ARBA" id="ARBA00022737"/>
    </source>
</evidence>
<protein>
    <submittedName>
        <fullName evidence="6">Poly [ADP-ribose] polymerase tankyrase</fullName>
    </submittedName>
</protein>
<gene>
    <name evidence="6" type="primary">LOC105844854</name>
</gene>
<dbReference type="SUPFAM" id="SSF48403">
    <property type="entry name" value="Ankyrin repeat"/>
    <property type="match status" value="1"/>
</dbReference>
<name>A0ABM4BDZ1_HYDVU</name>
<dbReference type="RefSeq" id="XP_065647173.1">
    <property type="nucleotide sequence ID" value="XM_065791101.1"/>
</dbReference>
<evidence type="ECO:0000313" key="6">
    <source>
        <dbReference type="RefSeq" id="XP_065647173.1"/>
    </source>
</evidence>
<keyword evidence="5" id="KW-1185">Reference proteome</keyword>
<dbReference type="GeneID" id="105844854"/>
<keyword evidence="2 3" id="KW-0040">ANK repeat</keyword>
<evidence type="ECO:0000256" key="2">
    <source>
        <dbReference type="ARBA" id="ARBA00023043"/>
    </source>
</evidence>
<reference evidence="5" key="1">
    <citation type="submission" date="2025-05" db="UniProtKB">
        <authorList>
            <consortium name="RefSeq"/>
        </authorList>
    </citation>
    <scope>NUCLEOTIDE SEQUENCE [LARGE SCALE GENOMIC DNA]</scope>
</reference>
<organism evidence="5 6">
    <name type="scientific">Hydra vulgaris</name>
    <name type="common">Hydra</name>
    <name type="synonym">Hydra attenuata</name>
    <dbReference type="NCBI Taxonomy" id="6087"/>
    <lineage>
        <taxon>Eukaryota</taxon>
        <taxon>Metazoa</taxon>
        <taxon>Cnidaria</taxon>
        <taxon>Hydrozoa</taxon>
        <taxon>Hydroidolina</taxon>
        <taxon>Anthoathecata</taxon>
        <taxon>Aplanulata</taxon>
        <taxon>Hydridae</taxon>
        <taxon>Hydra</taxon>
    </lineage>
</organism>
<evidence type="ECO:0000313" key="5">
    <source>
        <dbReference type="Proteomes" id="UP001652625"/>
    </source>
</evidence>
<dbReference type="Proteomes" id="UP001652625">
    <property type="component" value="Chromosome 02"/>
</dbReference>
<dbReference type="PROSITE" id="PS50088">
    <property type="entry name" value="ANK_REPEAT"/>
    <property type="match status" value="3"/>
</dbReference>
<sequence>MDVLKAIRKNDIKKLEKLLKKGFKPNSVLDEFDGNNQLKYSTIPLSLAAKEGYTDIVSLLVKYGANLHASNDDWEAPMHIAAFYGHVDVMRFLLTRDININKQDKKGNTVLHVAVMKSQFNIVNLLLTNDTGIDINIKNIESKTALDIAKKERVCHIIDLIEEKIKQDMVNKNKDSAVVNPAPAFNSVIKVVPAFQTMKPQNKSFFESDVIIKEQEKQQLVRALSEIEKKEQSEKEKIKDLQAIDSLLDSLQCFDNNN</sequence>
<dbReference type="SMART" id="SM00248">
    <property type="entry name" value="ANK"/>
    <property type="match status" value="3"/>
</dbReference>
<dbReference type="PANTHER" id="PTHR24171">
    <property type="entry name" value="ANKYRIN REPEAT DOMAIN-CONTAINING PROTEIN 39-RELATED"/>
    <property type="match status" value="1"/>
</dbReference>